<proteinExistence type="inferred from homology"/>
<protein>
    <submittedName>
        <fullName evidence="11">MED16</fullName>
    </submittedName>
</protein>
<keyword evidence="5" id="KW-0805">Transcription regulation</keyword>
<gene>
    <name evidence="11" type="ORF">LAZ67_9000804</name>
</gene>
<keyword evidence="4" id="KW-0677">Repeat</keyword>
<keyword evidence="12" id="KW-1185">Reference proteome</keyword>
<feature type="domain" description="Mediator of RNA polymerase II transcription subunit 16 central helical bridge" evidence="9">
    <location>
        <begin position="255"/>
        <end position="301"/>
    </location>
</feature>
<feature type="domain" description="Mediator complex subunit 16 C-terminal" evidence="10">
    <location>
        <begin position="442"/>
        <end position="502"/>
    </location>
</feature>
<dbReference type="InterPro" id="IPR048338">
    <property type="entry name" value="Mediator_Med16"/>
</dbReference>
<comment type="similarity">
    <text evidence="2">Belongs to the Mediator complex subunit 16 family.</text>
</comment>
<keyword evidence="6" id="KW-0010">Activator</keyword>
<sequence length="506" mass="56631">MLFSRDSMQPVFSINVTLGPQRREDMGLKHYFTGTTIKSMQLTWTGCALMAVDSLSQLFLYRLSPIIDPGGPMSLNYALVMLEYCLVTGTDWWDVILSLRPGFIETICDKLTDSFNRQPFGTQSFLQNRYHSMKGSLYRCLNTGQAKAGDSHAMIMLNAVATALKGMLRPRDMSTQDKGPAETLSSLMTTAPDRMDNVLLMLEHKEFTVEPPILQSLQHLTQWVSDLALYLLTSLPSQRSFPGQQILQNSTYLCSQYIVNFCALFLWPSQKEMLVFLQCGLISDPKAINTLRELLVIIRIWGFLNEGCLPNVTRLFAPCTSILLLLVSYLHSITLRTPISTPLIIPVTGYWVISEGCTDNIDILATLFKLLTKLFTLGGEPDETLLDECNILTAQVIVPSLEFGINAQGVSSSALYLNSLPLLLEHQRQPDLVGAPRVGGQVESHPKTDVIRHVALGAKPSNYRQCTRCFSYSLFKAGVKSAATRAWDQRWARLCPCGGHWRFMPK</sequence>
<comment type="subcellular location">
    <subcellularLocation>
        <location evidence="1">Nucleus</location>
    </subcellularLocation>
</comment>
<keyword evidence="3" id="KW-0853">WD repeat</keyword>
<name>A0ABY6KSP3_9ARAC</name>
<evidence type="ECO:0000256" key="8">
    <source>
        <dbReference type="ARBA" id="ARBA00023242"/>
    </source>
</evidence>
<dbReference type="InterPro" id="IPR048339">
    <property type="entry name" value="Mediator_Med16_C"/>
</dbReference>
<evidence type="ECO:0000256" key="6">
    <source>
        <dbReference type="ARBA" id="ARBA00023159"/>
    </source>
</evidence>
<dbReference type="Pfam" id="PF20719">
    <property type="entry name" value="Med16_C"/>
    <property type="match status" value="1"/>
</dbReference>
<organism evidence="11 12">
    <name type="scientific">Cordylochernes scorpioides</name>
    <dbReference type="NCBI Taxonomy" id="51811"/>
    <lineage>
        <taxon>Eukaryota</taxon>
        <taxon>Metazoa</taxon>
        <taxon>Ecdysozoa</taxon>
        <taxon>Arthropoda</taxon>
        <taxon>Chelicerata</taxon>
        <taxon>Arachnida</taxon>
        <taxon>Pseudoscorpiones</taxon>
        <taxon>Cheliferoidea</taxon>
        <taxon>Chernetidae</taxon>
        <taxon>Cordylochernes</taxon>
    </lineage>
</organism>
<feature type="domain" description="Mediator of RNA polymerase II transcription subunit 16 central helical bridge" evidence="9">
    <location>
        <begin position="81"/>
        <end position="252"/>
    </location>
</feature>
<dbReference type="EMBL" id="CP092871">
    <property type="protein sequence ID" value="UYV71868.1"/>
    <property type="molecule type" value="Genomic_DNA"/>
</dbReference>
<dbReference type="PANTHER" id="PTHR13224">
    <property type="entry name" value="THYROID HORMONE RECEPTOR-ASSOCIATED PROTEIN-RELATED"/>
    <property type="match status" value="1"/>
</dbReference>
<reference evidence="11 12" key="1">
    <citation type="submission" date="2022-01" db="EMBL/GenBank/DDBJ databases">
        <title>A chromosomal length assembly of Cordylochernes scorpioides.</title>
        <authorList>
            <person name="Zeh D."/>
            <person name="Zeh J."/>
        </authorList>
    </citation>
    <scope>NUCLEOTIDE SEQUENCE [LARGE SCALE GENOMIC DNA]</scope>
    <source>
        <strain evidence="11">IN4F17</strain>
        <tissue evidence="11">Whole Body</tissue>
    </source>
</reference>
<evidence type="ECO:0000259" key="9">
    <source>
        <dbReference type="Pfam" id="PF20718"/>
    </source>
</evidence>
<evidence type="ECO:0000256" key="3">
    <source>
        <dbReference type="ARBA" id="ARBA00022574"/>
    </source>
</evidence>
<evidence type="ECO:0000259" key="10">
    <source>
        <dbReference type="Pfam" id="PF20719"/>
    </source>
</evidence>
<dbReference type="InterPro" id="IPR048616">
    <property type="entry name" value="MED16_bridge"/>
</dbReference>
<evidence type="ECO:0000256" key="2">
    <source>
        <dbReference type="ARBA" id="ARBA00006543"/>
    </source>
</evidence>
<dbReference type="PANTHER" id="PTHR13224:SF6">
    <property type="entry name" value="MEDIATOR OF RNA POLYMERASE II TRANSCRIPTION SUBUNIT 16"/>
    <property type="match status" value="1"/>
</dbReference>
<keyword evidence="8" id="KW-0539">Nucleus</keyword>
<evidence type="ECO:0000313" key="12">
    <source>
        <dbReference type="Proteomes" id="UP001235939"/>
    </source>
</evidence>
<dbReference type="Pfam" id="PF20718">
    <property type="entry name" value="Med16_bridge"/>
    <property type="match status" value="2"/>
</dbReference>
<evidence type="ECO:0000256" key="5">
    <source>
        <dbReference type="ARBA" id="ARBA00023015"/>
    </source>
</evidence>
<evidence type="ECO:0000313" key="11">
    <source>
        <dbReference type="EMBL" id="UYV71868.1"/>
    </source>
</evidence>
<dbReference type="Proteomes" id="UP001235939">
    <property type="component" value="Chromosome 09"/>
</dbReference>
<evidence type="ECO:0000256" key="1">
    <source>
        <dbReference type="ARBA" id="ARBA00004123"/>
    </source>
</evidence>
<evidence type="ECO:0000256" key="7">
    <source>
        <dbReference type="ARBA" id="ARBA00023163"/>
    </source>
</evidence>
<evidence type="ECO:0000256" key="4">
    <source>
        <dbReference type="ARBA" id="ARBA00022737"/>
    </source>
</evidence>
<accession>A0ABY6KSP3</accession>
<keyword evidence="7" id="KW-0804">Transcription</keyword>